<sequence>MIARRFTPYNADLAGGPFAREFSCTASFVRKPEGKLADPAHSVVDISREEAHIIVSDGATSATQNGPRTTPAPSLSFPVSRCQRRKRAQKTCTVSRQQLHRHLASIRHRHPHGAVRTAPAPAHALGREIAFWALEDGAVLLARVSLASRAPLTYAECLVARRAPAFHSLYHSFYARPHPDLGKLAHAARSPSPARVRSSRTAPCYALHLASDVEGTKSLGARIISVALATTGALNFPPPVATLYNTREHLHSRASLRAARHHRTHADGRPGAESNRSITHHASDPFGLRPRAHAASAR</sequence>
<evidence type="ECO:0000313" key="3">
    <source>
        <dbReference type="Proteomes" id="UP000218811"/>
    </source>
</evidence>
<feature type="region of interest" description="Disordered" evidence="1">
    <location>
        <begin position="253"/>
        <end position="298"/>
    </location>
</feature>
<evidence type="ECO:0000256" key="1">
    <source>
        <dbReference type="SAM" id="MobiDB-lite"/>
    </source>
</evidence>
<dbReference type="Proteomes" id="UP000218811">
    <property type="component" value="Unassembled WGS sequence"/>
</dbReference>
<keyword evidence="3" id="KW-1185">Reference proteome</keyword>
<organism evidence="2 3">
    <name type="scientific">Wolfiporia cocos (strain MD-104)</name>
    <name type="common">Brown rot fungus</name>
    <dbReference type="NCBI Taxonomy" id="742152"/>
    <lineage>
        <taxon>Eukaryota</taxon>
        <taxon>Fungi</taxon>
        <taxon>Dikarya</taxon>
        <taxon>Basidiomycota</taxon>
        <taxon>Agaricomycotina</taxon>
        <taxon>Agaricomycetes</taxon>
        <taxon>Polyporales</taxon>
        <taxon>Phaeolaceae</taxon>
        <taxon>Wolfiporia</taxon>
    </lineage>
</organism>
<feature type="compositionally biased region" description="Basic residues" evidence="1">
    <location>
        <begin position="253"/>
        <end position="264"/>
    </location>
</feature>
<proteinExistence type="predicted"/>
<name>A0A2H3JEN9_WOLCO</name>
<dbReference type="EMBL" id="KB468053">
    <property type="protein sequence ID" value="PCH40351.1"/>
    <property type="molecule type" value="Genomic_DNA"/>
</dbReference>
<reference evidence="2 3" key="1">
    <citation type="journal article" date="2012" name="Science">
        <title>The Paleozoic origin of enzymatic lignin decomposition reconstructed from 31 fungal genomes.</title>
        <authorList>
            <person name="Floudas D."/>
            <person name="Binder M."/>
            <person name="Riley R."/>
            <person name="Barry K."/>
            <person name="Blanchette R.A."/>
            <person name="Henrissat B."/>
            <person name="Martinez A.T."/>
            <person name="Otillar R."/>
            <person name="Spatafora J.W."/>
            <person name="Yadav J.S."/>
            <person name="Aerts A."/>
            <person name="Benoit I."/>
            <person name="Boyd A."/>
            <person name="Carlson A."/>
            <person name="Copeland A."/>
            <person name="Coutinho P.M."/>
            <person name="de Vries R.P."/>
            <person name="Ferreira P."/>
            <person name="Findley K."/>
            <person name="Foster B."/>
            <person name="Gaskell J."/>
            <person name="Glotzer D."/>
            <person name="Gorecki P."/>
            <person name="Heitman J."/>
            <person name="Hesse C."/>
            <person name="Hori C."/>
            <person name="Igarashi K."/>
            <person name="Jurgens J.A."/>
            <person name="Kallen N."/>
            <person name="Kersten P."/>
            <person name="Kohler A."/>
            <person name="Kuees U."/>
            <person name="Kumar T.K.A."/>
            <person name="Kuo A."/>
            <person name="LaButti K."/>
            <person name="Larrondo L.F."/>
            <person name="Lindquist E."/>
            <person name="Ling A."/>
            <person name="Lombard V."/>
            <person name="Lucas S."/>
            <person name="Lundell T."/>
            <person name="Martin R."/>
            <person name="McLaughlin D.J."/>
            <person name="Morgenstern I."/>
            <person name="Morin E."/>
            <person name="Murat C."/>
            <person name="Nagy L.G."/>
            <person name="Nolan M."/>
            <person name="Ohm R.A."/>
            <person name="Patyshakuliyeva A."/>
            <person name="Rokas A."/>
            <person name="Ruiz-Duenas F.J."/>
            <person name="Sabat G."/>
            <person name="Salamov A."/>
            <person name="Samejima M."/>
            <person name="Schmutz J."/>
            <person name="Slot J.C."/>
            <person name="St John F."/>
            <person name="Stenlid J."/>
            <person name="Sun H."/>
            <person name="Sun S."/>
            <person name="Syed K."/>
            <person name="Tsang A."/>
            <person name="Wiebenga A."/>
            <person name="Young D."/>
            <person name="Pisabarro A."/>
            <person name="Eastwood D.C."/>
            <person name="Martin F."/>
            <person name="Cullen D."/>
            <person name="Grigoriev I.V."/>
            <person name="Hibbett D.S."/>
        </authorList>
    </citation>
    <scope>NUCLEOTIDE SEQUENCE [LARGE SCALE GENOMIC DNA]</scope>
    <source>
        <strain evidence="2 3">MD-104</strain>
    </source>
</reference>
<protein>
    <submittedName>
        <fullName evidence="2">Uncharacterized protein</fullName>
    </submittedName>
</protein>
<dbReference type="AlphaFoldDB" id="A0A2H3JEN9"/>
<evidence type="ECO:0000313" key="2">
    <source>
        <dbReference type="EMBL" id="PCH40351.1"/>
    </source>
</evidence>
<accession>A0A2H3JEN9</accession>
<gene>
    <name evidence="2" type="ORF">WOLCODRAFT_162293</name>
</gene>